<feature type="modified residue" description="4-aspartylphosphate" evidence="4">
    <location>
        <position position="55"/>
    </location>
</feature>
<keyword evidence="2" id="KW-0238">DNA-binding</keyword>
<dbReference type="PANTHER" id="PTHR43280">
    <property type="entry name" value="ARAC-FAMILY TRANSCRIPTIONAL REGULATOR"/>
    <property type="match status" value="1"/>
</dbReference>
<evidence type="ECO:0000256" key="2">
    <source>
        <dbReference type="ARBA" id="ARBA00023125"/>
    </source>
</evidence>
<dbReference type="Pfam" id="PF00072">
    <property type="entry name" value="Response_reg"/>
    <property type="match status" value="1"/>
</dbReference>
<dbReference type="GO" id="GO:0003700">
    <property type="term" value="F:DNA-binding transcription factor activity"/>
    <property type="evidence" value="ECO:0007669"/>
    <property type="project" value="InterPro"/>
</dbReference>
<dbReference type="EMBL" id="CP003422">
    <property type="protein sequence ID" value="AFH61514.1"/>
    <property type="molecule type" value="Genomic_DNA"/>
</dbReference>
<dbReference type="GO" id="GO:0000160">
    <property type="term" value="P:phosphorelay signal transduction system"/>
    <property type="evidence" value="ECO:0007669"/>
    <property type="project" value="InterPro"/>
</dbReference>
<dbReference type="Gene3D" id="3.40.50.2300">
    <property type="match status" value="1"/>
</dbReference>
<dbReference type="SUPFAM" id="SSF46689">
    <property type="entry name" value="Homeodomain-like"/>
    <property type="match status" value="2"/>
</dbReference>
<dbReference type="InterPro" id="IPR011006">
    <property type="entry name" value="CheY-like_superfamily"/>
</dbReference>
<gene>
    <name evidence="7" type="ORF">B2K_12410</name>
</gene>
<dbReference type="InterPro" id="IPR018062">
    <property type="entry name" value="HTH_AraC-typ_CS"/>
</dbReference>
<feature type="domain" description="Response regulatory" evidence="6">
    <location>
        <begin position="3"/>
        <end position="120"/>
    </location>
</feature>
<dbReference type="SUPFAM" id="SSF52172">
    <property type="entry name" value="CheY-like"/>
    <property type="match status" value="1"/>
</dbReference>
<dbReference type="Gene3D" id="1.10.10.60">
    <property type="entry name" value="Homeodomain-like"/>
    <property type="match status" value="2"/>
</dbReference>
<dbReference type="GO" id="GO:0043565">
    <property type="term" value="F:sequence-specific DNA binding"/>
    <property type="evidence" value="ECO:0007669"/>
    <property type="project" value="InterPro"/>
</dbReference>
<dbReference type="PROSITE" id="PS00041">
    <property type="entry name" value="HTH_ARAC_FAMILY_1"/>
    <property type="match status" value="1"/>
</dbReference>
<dbReference type="Proteomes" id="UP000007392">
    <property type="component" value="Chromosome"/>
</dbReference>
<dbReference type="InterPro" id="IPR020449">
    <property type="entry name" value="Tscrpt_reg_AraC-type_HTH"/>
</dbReference>
<name>I0BGL7_9BACL</name>
<dbReference type="SMART" id="SM00342">
    <property type="entry name" value="HTH_ARAC"/>
    <property type="match status" value="1"/>
</dbReference>
<organism evidence="7 8">
    <name type="scientific">Paenibacillus mucilaginosus K02</name>
    <dbReference type="NCBI Taxonomy" id="997761"/>
    <lineage>
        <taxon>Bacteria</taxon>
        <taxon>Bacillati</taxon>
        <taxon>Bacillota</taxon>
        <taxon>Bacilli</taxon>
        <taxon>Bacillales</taxon>
        <taxon>Paenibacillaceae</taxon>
        <taxon>Paenibacillus</taxon>
    </lineage>
</organism>
<dbReference type="PRINTS" id="PR00032">
    <property type="entry name" value="HTHARAC"/>
</dbReference>
<dbReference type="InterPro" id="IPR001789">
    <property type="entry name" value="Sig_transdc_resp-reg_receiver"/>
</dbReference>
<dbReference type="InterPro" id="IPR018060">
    <property type="entry name" value="HTH_AraC"/>
</dbReference>
<dbReference type="RefSeq" id="WP_014650462.1">
    <property type="nucleotide sequence ID" value="NC_017672.3"/>
</dbReference>
<accession>I0BGL7</accession>
<feature type="domain" description="HTH araC/xylS-type" evidence="5">
    <location>
        <begin position="436"/>
        <end position="534"/>
    </location>
</feature>
<evidence type="ECO:0000256" key="4">
    <source>
        <dbReference type="PROSITE-ProRule" id="PRU00169"/>
    </source>
</evidence>
<dbReference type="SMART" id="SM00448">
    <property type="entry name" value="REC"/>
    <property type="match status" value="1"/>
</dbReference>
<dbReference type="PROSITE" id="PS50110">
    <property type="entry name" value="RESPONSE_REGULATORY"/>
    <property type="match status" value="1"/>
</dbReference>
<keyword evidence="3" id="KW-0804">Transcription</keyword>
<dbReference type="CDD" id="cd17536">
    <property type="entry name" value="REC_YesN-like"/>
    <property type="match status" value="1"/>
</dbReference>
<keyword evidence="1" id="KW-0805">Transcription regulation</keyword>
<evidence type="ECO:0000256" key="1">
    <source>
        <dbReference type="ARBA" id="ARBA00023015"/>
    </source>
</evidence>
<dbReference type="InterPro" id="IPR009057">
    <property type="entry name" value="Homeodomain-like_sf"/>
</dbReference>
<dbReference type="PATRIC" id="fig|997761.3.peg.2420"/>
<evidence type="ECO:0000313" key="8">
    <source>
        <dbReference type="Proteomes" id="UP000007392"/>
    </source>
</evidence>
<evidence type="ECO:0000313" key="7">
    <source>
        <dbReference type="EMBL" id="AFH61514.1"/>
    </source>
</evidence>
<dbReference type="AlphaFoldDB" id="I0BGL7"/>
<dbReference type="Pfam" id="PF12833">
    <property type="entry name" value="HTH_18"/>
    <property type="match status" value="1"/>
</dbReference>
<evidence type="ECO:0000256" key="3">
    <source>
        <dbReference type="ARBA" id="ARBA00023163"/>
    </source>
</evidence>
<protein>
    <submittedName>
        <fullName evidence="7">AraC family transcriptional regulator</fullName>
    </submittedName>
</protein>
<dbReference type="OrthoDB" id="342399at2"/>
<proteinExistence type="predicted"/>
<dbReference type="PROSITE" id="PS01124">
    <property type="entry name" value="HTH_ARAC_FAMILY_2"/>
    <property type="match status" value="1"/>
</dbReference>
<evidence type="ECO:0000259" key="6">
    <source>
        <dbReference type="PROSITE" id="PS50110"/>
    </source>
</evidence>
<dbReference type="KEGG" id="pmw:B2K_12410"/>
<dbReference type="PANTHER" id="PTHR43280:SF10">
    <property type="entry name" value="REGULATORY PROTEIN POCR"/>
    <property type="match status" value="1"/>
</dbReference>
<sequence length="539" mass="61537">MYKVMLVDDDYPVLEFLANTIPWEKLGLTLTGTYENGAVALEAAQKMMPDIVVTDIGMPRMNGLELIRALKELEPRTRFAILSCHSEFHYAQQAMKLSVQDYLVKDTLDPEDMEKLLAQFKASLDEETKGVERQNRMRQMIDRNRERHKETFLRGTIHEPILDGQAWLQEAEAFGLRLQDRVCLPVACYIDDQRLARQRFVTDDVLRFAVNNILEEILGADERGAVNFTYDVLRSFILIPAPGGIKTNPYDEAVKLLARVQSTIYAALKLKLSFIIGRTCGEPSGLKQELTVLLGASGQRFYMRQQSMEKREQMTFSEADLFSCYDEAASGFRGVLLEGGAATVQPVLAYWTGYLRAEKFRPETVKDWVLKLVLDLKLKLQSMQLFRNHYSVEILHKELLEMDTLDEIEAWVNGFFESSLTAARDAKVHSKRTEVLDACHYVSQHLNRKISLDEVAEHLYMNPSYFSRLFKKETGETFIEFVNRAKVNRAKELLDGTNLSVAKICEALGYDNHSYFIKMFKAAAGVTPQEYRGTAPVKA</sequence>
<reference evidence="7 8" key="1">
    <citation type="submission" date="2013-06" db="EMBL/GenBank/DDBJ databases">
        <title>Complete genome sequence of Paenibacillus mucilaginosus K02.</title>
        <authorList>
            <person name="Xiao B."/>
            <person name="Sun L."/>
            <person name="Xiao L."/>
            <person name="Lian B."/>
        </authorList>
    </citation>
    <scope>NUCLEOTIDE SEQUENCE [LARGE SCALE GENOMIC DNA]</scope>
    <source>
        <strain evidence="7 8">K02</strain>
    </source>
</reference>
<keyword evidence="4" id="KW-0597">Phosphoprotein</keyword>
<evidence type="ECO:0000259" key="5">
    <source>
        <dbReference type="PROSITE" id="PS01124"/>
    </source>
</evidence>
<dbReference type="HOGENOM" id="CLU_000445_5_0_9"/>